<dbReference type="InterPro" id="IPR027843">
    <property type="entry name" value="DUF4440"/>
</dbReference>
<proteinExistence type="predicted"/>
<evidence type="ECO:0000313" key="2">
    <source>
        <dbReference type="EMBL" id="AMY08857.1"/>
    </source>
</evidence>
<reference evidence="2 3" key="1">
    <citation type="journal article" date="2016" name="Genome Announc.">
        <title>First Complete Genome Sequence of a Subdivision 6 Acidobacterium Strain.</title>
        <authorList>
            <person name="Huang S."/>
            <person name="Vieira S."/>
            <person name="Bunk B."/>
            <person name="Riedel T."/>
            <person name="Sproer C."/>
            <person name="Overmann J."/>
        </authorList>
    </citation>
    <scope>NUCLEOTIDE SEQUENCE [LARGE SCALE GENOMIC DNA]</scope>
    <source>
        <strain evidence="3">DSM 100886 HEG_-6_39</strain>
    </source>
</reference>
<organism evidence="2 3">
    <name type="scientific">Luteitalea pratensis</name>
    <dbReference type="NCBI Taxonomy" id="1855912"/>
    <lineage>
        <taxon>Bacteria</taxon>
        <taxon>Pseudomonadati</taxon>
        <taxon>Acidobacteriota</taxon>
        <taxon>Vicinamibacteria</taxon>
        <taxon>Vicinamibacterales</taxon>
        <taxon>Vicinamibacteraceae</taxon>
        <taxon>Luteitalea</taxon>
    </lineage>
</organism>
<accession>A0A143PJX6</accession>
<evidence type="ECO:0000313" key="3">
    <source>
        <dbReference type="Proteomes" id="UP000076079"/>
    </source>
</evidence>
<dbReference type="KEGG" id="abac:LuPra_02063"/>
<protein>
    <submittedName>
        <fullName evidence="2">SnoaL-like domain protein</fullName>
    </submittedName>
</protein>
<gene>
    <name evidence="2" type="ORF">LuPra_02063</name>
</gene>
<dbReference type="EMBL" id="CP015136">
    <property type="protein sequence ID" value="AMY08857.1"/>
    <property type="molecule type" value="Genomic_DNA"/>
</dbReference>
<evidence type="ECO:0000259" key="1">
    <source>
        <dbReference type="Pfam" id="PF14534"/>
    </source>
</evidence>
<dbReference type="InterPro" id="IPR032710">
    <property type="entry name" value="NTF2-like_dom_sf"/>
</dbReference>
<dbReference type="SUPFAM" id="SSF54427">
    <property type="entry name" value="NTF2-like"/>
    <property type="match status" value="2"/>
</dbReference>
<dbReference type="Pfam" id="PF14534">
    <property type="entry name" value="DUF4440"/>
    <property type="match status" value="1"/>
</dbReference>
<feature type="domain" description="DUF4440" evidence="1">
    <location>
        <begin position="41"/>
        <end position="155"/>
    </location>
</feature>
<dbReference type="AlphaFoldDB" id="A0A143PJX6"/>
<dbReference type="Gene3D" id="3.10.450.50">
    <property type="match status" value="2"/>
</dbReference>
<keyword evidence="3" id="KW-1185">Reference proteome</keyword>
<reference evidence="3" key="2">
    <citation type="submission" date="2016-04" db="EMBL/GenBank/DDBJ databases">
        <title>First Complete Genome Sequence of a Subdivision 6 Acidobacterium.</title>
        <authorList>
            <person name="Huang S."/>
            <person name="Vieira S."/>
            <person name="Bunk B."/>
            <person name="Riedel T."/>
            <person name="Sproeer C."/>
            <person name="Overmann J."/>
        </authorList>
    </citation>
    <scope>NUCLEOTIDE SEQUENCE [LARGE SCALE GENOMIC DNA]</scope>
    <source>
        <strain evidence="3">DSM 100886 HEG_-6_39</strain>
    </source>
</reference>
<dbReference type="Proteomes" id="UP000076079">
    <property type="component" value="Chromosome"/>
</dbReference>
<sequence>MTVLSVAVGVGALTALAVQLVQGPAASAGSDGDRATELAAIEQLHQQDIAATLSRDPVALTDLWTDDAIRLGPGQPAEVGKQAIRESNQRLAARPGVKVLTYVPEIKDVTIWDGWAVEWGYFAGSYVESPGGEAKQIRGARLWVLRKLPDGSWKVFRGMGTPVAVVAGAATAVAGTVVHGPATSAGSDRGRDADRAAIERLKQQDVVATIARDAVAMANMWTEDAVRLGPDAPAEIGNQAIRETNERSTARPIKVLTLVPQTRDLTIWDGGAVEWRTLTASFVASAGGEPKQVRGTVLGVYKKLPDGSWKVFRAMGLPE</sequence>
<name>A0A143PJX6_LUTPR</name>